<dbReference type="PANTHER" id="PTHR31685">
    <property type="entry name" value="INTEGRAL MEMBRANE PROTEIN (AFU_ORTHOLOGUE AFUA_6G12730)-RELATED"/>
    <property type="match status" value="1"/>
</dbReference>
<dbReference type="STRING" id="42249.A0A317SKL4"/>
<feature type="transmembrane region" description="Helical" evidence="2">
    <location>
        <begin position="280"/>
        <end position="304"/>
    </location>
</feature>
<feature type="transmembrane region" description="Helical" evidence="2">
    <location>
        <begin position="398"/>
        <end position="415"/>
    </location>
</feature>
<feature type="transmembrane region" description="Helical" evidence="2">
    <location>
        <begin position="520"/>
        <end position="539"/>
    </location>
</feature>
<keyword evidence="2" id="KW-0472">Membrane</keyword>
<feature type="transmembrane region" description="Helical" evidence="2">
    <location>
        <begin position="94"/>
        <end position="113"/>
    </location>
</feature>
<evidence type="ECO:0000256" key="2">
    <source>
        <dbReference type="SAM" id="Phobius"/>
    </source>
</evidence>
<feature type="transmembrane region" description="Helical" evidence="2">
    <location>
        <begin position="125"/>
        <end position="143"/>
    </location>
</feature>
<evidence type="ECO:0008006" key="8">
    <source>
        <dbReference type="Google" id="ProtNLM"/>
    </source>
</evidence>
<evidence type="ECO:0000259" key="5">
    <source>
        <dbReference type="Pfam" id="PF10355"/>
    </source>
</evidence>
<dbReference type="Pfam" id="PF10355">
    <property type="entry name" value="Ytp1"/>
    <property type="match status" value="1"/>
</dbReference>
<dbReference type="Proteomes" id="UP000246991">
    <property type="component" value="Unassembled WGS sequence"/>
</dbReference>
<feature type="transmembrane region" description="Helical" evidence="2">
    <location>
        <begin position="60"/>
        <end position="82"/>
    </location>
</feature>
<dbReference type="AlphaFoldDB" id="A0A317SKL4"/>
<keyword evidence="2" id="KW-1133">Transmembrane helix</keyword>
<protein>
    <recommendedName>
        <fullName evidence="8">Integral membrane protein</fullName>
    </recommendedName>
</protein>
<feature type="signal peptide" evidence="3">
    <location>
        <begin position="1"/>
        <end position="23"/>
    </location>
</feature>
<evidence type="ECO:0000256" key="1">
    <source>
        <dbReference type="SAM" id="MobiDB-lite"/>
    </source>
</evidence>
<dbReference type="Pfam" id="PF10348">
    <property type="entry name" value="DUF2427"/>
    <property type="match status" value="1"/>
</dbReference>
<gene>
    <name evidence="6" type="ORF">C7212DRAFT_358750</name>
</gene>
<comment type="caution">
    <text evidence="6">The sequence shown here is derived from an EMBL/GenBank/DDBJ whole genome shotgun (WGS) entry which is preliminary data.</text>
</comment>
<evidence type="ECO:0000313" key="6">
    <source>
        <dbReference type="EMBL" id="PWW74944.1"/>
    </source>
</evidence>
<evidence type="ECO:0000256" key="3">
    <source>
        <dbReference type="SAM" id="SignalP"/>
    </source>
</evidence>
<feature type="domain" description="Protein YTP1-like C-terminal" evidence="5">
    <location>
        <begin position="289"/>
        <end position="580"/>
    </location>
</feature>
<feature type="transmembrane region" description="Helical" evidence="2">
    <location>
        <begin position="486"/>
        <end position="508"/>
    </location>
</feature>
<feature type="transmembrane region" description="Helical" evidence="2">
    <location>
        <begin position="254"/>
        <end position="274"/>
    </location>
</feature>
<feature type="domain" description="DUF2427" evidence="4">
    <location>
        <begin position="49"/>
        <end position="144"/>
    </location>
</feature>
<reference evidence="6 7" key="1">
    <citation type="submission" date="2018-03" db="EMBL/GenBank/DDBJ databases">
        <title>Genomes of Pezizomycetes fungi and the evolution of truffles.</title>
        <authorList>
            <person name="Murat C."/>
            <person name="Payen T."/>
            <person name="Noel B."/>
            <person name="Kuo A."/>
            <person name="Martin F.M."/>
        </authorList>
    </citation>
    <scope>NUCLEOTIDE SEQUENCE [LARGE SCALE GENOMIC DNA]</scope>
    <source>
        <strain evidence="6">091103-1</strain>
    </source>
</reference>
<evidence type="ECO:0000259" key="4">
    <source>
        <dbReference type="Pfam" id="PF10348"/>
    </source>
</evidence>
<accession>A0A317SKL4</accession>
<dbReference type="OrthoDB" id="4005299at2759"/>
<keyword evidence="3" id="KW-0732">Signal</keyword>
<name>A0A317SKL4_9PEZI</name>
<feature type="transmembrane region" description="Helical" evidence="2">
    <location>
        <begin position="554"/>
        <end position="578"/>
    </location>
</feature>
<dbReference type="InterPro" id="IPR018825">
    <property type="entry name" value="DUF2427"/>
</dbReference>
<sequence>MLNRAVLFWLAGLTVSSSQLVSAGEEHHHHHGGHEGVAPSPGSLDTLSYYFAHPDHKGLLYGHIALMSIAWIIILPIAVVLAIASSRYHLPAQFLFLIIHSFGVFLSILYNSATPDLYPNNSHHKLGWAIIWILAAQCILGVLGRAVRFARCTGNIGGTGEETSGFIPVPAQDLEDRHHHYYDRHNRNHYHHTFRRHSTDSGQGSDEYHSRSPSSSSLENHRYGNFEGVDLPLVEGHDNEKVTFIERLTSATRLYSLLSRWLPSFLGFRVLGISDALYSIVARFSVVLGFVQISLGIVTASGIFMENRVFNGLAHFIKGGIFFLYGVLTLGRWLGAFSDLGWAWNVKPPEEYGGKWRSRMPSAEMIESSVIFTYGVSNVFLEHLAGRGGAWSHGDLEHVSIAFMFFGAGLCGTLVESRRIRNILNQSTAIRIGENTRPHNIKTPQQPNTADHGVSLNPLPALVIFCLGVMMSQHHQSSALSTKIHAQWGTLLATFSVFRLFTYLLLYLSPLASYYPSRPPTEIIGSFCLMAGGLVFMASNKDTVAALDRVDGDAMFVLTVIIGFTVLIMSWITCVMAIKGWALRKEQQQQQRA</sequence>
<keyword evidence="7" id="KW-1185">Reference proteome</keyword>
<feature type="region of interest" description="Disordered" evidence="1">
    <location>
        <begin position="192"/>
        <end position="220"/>
    </location>
</feature>
<dbReference type="InterPro" id="IPR018827">
    <property type="entry name" value="YTP1_C"/>
</dbReference>
<feature type="transmembrane region" description="Helical" evidence="2">
    <location>
        <begin position="316"/>
        <end position="335"/>
    </location>
</feature>
<feature type="chain" id="PRO_5016245536" description="Integral membrane protein" evidence="3">
    <location>
        <begin position="24"/>
        <end position="593"/>
    </location>
</feature>
<dbReference type="EMBL" id="PYWC01000054">
    <property type="protein sequence ID" value="PWW74944.1"/>
    <property type="molecule type" value="Genomic_DNA"/>
</dbReference>
<evidence type="ECO:0000313" key="7">
    <source>
        <dbReference type="Proteomes" id="UP000246991"/>
    </source>
</evidence>
<organism evidence="6 7">
    <name type="scientific">Tuber magnatum</name>
    <name type="common">white Piedmont truffle</name>
    <dbReference type="NCBI Taxonomy" id="42249"/>
    <lineage>
        <taxon>Eukaryota</taxon>
        <taxon>Fungi</taxon>
        <taxon>Dikarya</taxon>
        <taxon>Ascomycota</taxon>
        <taxon>Pezizomycotina</taxon>
        <taxon>Pezizomycetes</taxon>
        <taxon>Pezizales</taxon>
        <taxon>Tuberaceae</taxon>
        <taxon>Tuber</taxon>
    </lineage>
</organism>
<proteinExistence type="predicted"/>
<keyword evidence="2" id="KW-0812">Transmembrane</keyword>
<dbReference type="PANTHER" id="PTHR31685:SF3">
    <property type="entry name" value="INTEGRAL MEMBRANE PROTEIN (AFU_ORTHOLOGUE AFUA_6G12730)"/>
    <property type="match status" value="1"/>
</dbReference>
<feature type="transmembrane region" description="Helical" evidence="2">
    <location>
        <begin position="454"/>
        <end position="474"/>
    </location>
</feature>
<dbReference type="CDD" id="cd08760">
    <property type="entry name" value="Cyt_b561_FRRS1_like"/>
    <property type="match status" value="1"/>
</dbReference>